<dbReference type="InterPro" id="IPR056695">
    <property type="entry name" value="DUF7793"/>
</dbReference>
<evidence type="ECO:0000313" key="3">
    <source>
        <dbReference type="Proteomes" id="UP001610104"/>
    </source>
</evidence>
<organism evidence="2 3">
    <name type="scientific">Gaetbulibacter aquiaggeris</name>
    <dbReference type="NCBI Taxonomy" id="1735373"/>
    <lineage>
        <taxon>Bacteria</taxon>
        <taxon>Pseudomonadati</taxon>
        <taxon>Bacteroidota</taxon>
        <taxon>Flavobacteriia</taxon>
        <taxon>Flavobacteriales</taxon>
        <taxon>Flavobacteriaceae</taxon>
        <taxon>Gaetbulibacter</taxon>
    </lineage>
</organism>
<comment type="caution">
    <text evidence="2">The sequence shown here is derived from an EMBL/GenBank/DDBJ whole genome shotgun (WGS) entry which is preliminary data.</text>
</comment>
<protein>
    <recommendedName>
        <fullName evidence="1">DUF7793 domain-containing protein</fullName>
    </recommendedName>
</protein>
<accession>A0ABW7MQH7</accession>
<evidence type="ECO:0000313" key="2">
    <source>
        <dbReference type="EMBL" id="MFH6769057.1"/>
    </source>
</evidence>
<dbReference type="RefSeq" id="WP_395438303.1">
    <property type="nucleotide sequence ID" value="NZ_JBAWKC010000003.1"/>
</dbReference>
<sequence length="136" mass="15486">MEGMIIYEHASIWTDSSGILFCKFKSLNANNKLDYPKAELCIEAISKLSKGISMPLLIDLRDTKGTFSIAAARFLARSFNNLSLIISEAYVINSLSINILIRSYKRLYDTSIPYAVFNTMEMAERYCLEFKNDMSK</sequence>
<dbReference type="EMBL" id="JBAWKC010000003">
    <property type="protein sequence ID" value="MFH6769057.1"/>
    <property type="molecule type" value="Genomic_DNA"/>
</dbReference>
<evidence type="ECO:0000259" key="1">
    <source>
        <dbReference type="Pfam" id="PF25056"/>
    </source>
</evidence>
<reference evidence="2 3" key="1">
    <citation type="submission" date="2024-02" db="EMBL/GenBank/DDBJ databases">
        <title>A Gaetbulibacter species isolated from tidal flats and genomic insights of their niches.</title>
        <authorList>
            <person name="Ye Y."/>
        </authorList>
    </citation>
    <scope>NUCLEOTIDE SEQUENCE [LARGE SCALE GENOMIC DNA]</scope>
    <source>
        <strain evidence="2 3">KEM-8</strain>
    </source>
</reference>
<dbReference type="Proteomes" id="UP001610104">
    <property type="component" value="Unassembled WGS sequence"/>
</dbReference>
<keyword evidence="3" id="KW-1185">Reference proteome</keyword>
<feature type="domain" description="DUF7793" evidence="1">
    <location>
        <begin position="13"/>
        <end position="130"/>
    </location>
</feature>
<dbReference type="Pfam" id="PF25056">
    <property type="entry name" value="DUF7793"/>
    <property type="match status" value="1"/>
</dbReference>
<gene>
    <name evidence="2" type="ORF">V8G56_09955</name>
</gene>
<proteinExistence type="predicted"/>
<name>A0ABW7MQH7_9FLAO</name>